<evidence type="ECO:0000313" key="2">
    <source>
        <dbReference type="Proteomes" id="UP001596410"/>
    </source>
</evidence>
<proteinExistence type="predicted"/>
<dbReference type="SUPFAM" id="SSF54909">
    <property type="entry name" value="Dimeric alpha+beta barrel"/>
    <property type="match status" value="1"/>
</dbReference>
<sequence>MICFFRVNKQKIQPFIKMANKTGDLLISHGALKHNIYYANELTGYQGTMGLLNLFEVEEDEEVMLGQSIFKDQDHYHLVMKNTGSNDMVHYLNHHIKDIIEIDKIISSKFKMV</sequence>
<dbReference type="RefSeq" id="WP_390217037.1">
    <property type="nucleotide sequence ID" value="NZ_JBHSZV010000020.1"/>
</dbReference>
<protein>
    <submittedName>
        <fullName evidence="1">DUF1428 domain-containing protein</fullName>
    </submittedName>
</protein>
<dbReference type="Proteomes" id="UP001596410">
    <property type="component" value="Unassembled WGS sequence"/>
</dbReference>
<accession>A0ABW2EKG9</accession>
<evidence type="ECO:0000313" key="1">
    <source>
        <dbReference type="EMBL" id="MFC7061913.1"/>
    </source>
</evidence>
<dbReference type="InterPro" id="IPR011008">
    <property type="entry name" value="Dimeric_a/b-barrel"/>
</dbReference>
<reference evidence="2" key="1">
    <citation type="journal article" date="2019" name="Int. J. Syst. Evol. Microbiol.">
        <title>The Global Catalogue of Microorganisms (GCM) 10K type strain sequencing project: providing services to taxonomists for standard genome sequencing and annotation.</title>
        <authorList>
            <consortium name="The Broad Institute Genomics Platform"/>
            <consortium name="The Broad Institute Genome Sequencing Center for Infectious Disease"/>
            <person name="Wu L."/>
            <person name="Ma J."/>
        </authorList>
    </citation>
    <scope>NUCLEOTIDE SEQUENCE [LARGE SCALE GENOMIC DNA]</scope>
    <source>
        <strain evidence="2">CGMCC 4.1621</strain>
    </source>
</reference>
<dbReference type="Gene3D" id="3.30.70.100">
    <property type="match status" value="1"/>
</dbReference>
<keyword evidence="2" id="KW-1185">Reference proteome</keyword>
<organism evidence="1 2">
    <name type="scientific">Halobacillus seohaensis</name>
    <dbReference type="NCBI Taxonomy" id="447421"/>
    <lineage>
        <taxon>Bacteria</taxon>
        <taxon>Bacillati</taxon>
        <taxon>Bacillota</taxon>
        <taxon>Bacilli</taxon>
        <taxon>Bacillales</taxon>
        <taxon>Bacillaceae</taxon>
        <taxon>Halobacillus</taxon>
    </lineage>
</organism>
<name>A0ABW2EKG9_9BACI</name>
<gene>
    <name evidence="1" type="ORF">ACFQIC_08585</name>
</gene>
<dbReference type="EMBL" id="JBHSZV010000020">
    <property type="protein sequence ID" value="MFC7061913.1"/>
    <property type="molecule type" value="Genomic_DNA"/>
</dbReference>
<comment type="caution">
    <text evidence="1">The sequence shown here is derived from an EMBL/GenBank/DDBJ whole genome shotgun (WGS) entry which is preliminary data.</text>
</comment>